<comment type="similarity">
    <text evidence="1">Belongs to the MlaE permease family.</text>
</comment>
<dbReference type="AlphaFoldDB" id="A0A0S4SQW3"/>
<dbReference type="InterPro" id="IPR030802">
    <property type="entry name" value="Permease_MalE"/>
</dbReference>
<dbReference type="GO" id="GO:0043190">
    <property type="term" value="C:ATP-binding cassette (ABC) transporter complex"/>
    <property type="evidence" value="ECO:0007669"/>
    <property type="project" value="InterPro"/>
</dbReference>
<keyword evidence="4" id="KW-1185">Reference proteome</keyword>
<proteinExistence type="inferred from homology"/>
<gene>
    <name evidence="2" type="primary">mlaE</name>
    <name evidence="2" type="ORF">ERS686654_01773</name>
    <name evidence="3" type="ORF">ERS739220_01980</name>
</gene>
<feature type="transmembrane region" description="Helical" evidence="1">
    <location>
        <begin position="152"/>
        <end position="172"/>
    </location>
</feature>
<sequence>MEDSLKFEFENGVLTLSGKFDYNLSKSDIKKLKSLKVHTLDLLNLERIDYSAAVFMTKIYDSPKLINSNDKFDKIFALVGDKKILNTKLSKPFSLNLIEDLGKSFLSIKDNFINFCIFLGEFLFGVASSIWNFKNIRFKELSNHFKDAGIKAVFIVCLTSFLIGIVLAYQGASMLERFGASIFVVDIMGIMTLREVGPLIAAIVVAGRSASSFTAQIGVMKITEEIDAMKTMGFEPFKFIVLPRVMALIIAMPLVVFLANSISIAGQMIVCNFYLDLSFNDYLERFKSSIELRHFWVGILKAPFFGAVIGLIGCMRGFEVSGSTDSVGELTTKSVVNAIFWIIAIDAIFSIIYTELEI</sequence>
<accession>A0A9W5AWE8</accession>
<feature type="transmembrane region" description="Helical" evidence="1">
    <location>
        <begin position="178"/>
        <end position="206"/>
    </location>
</feature>
<dbReference type="EMBL" id="FAVB01000005">
    <property type="protein sequence ID" value="CUU87541.1"/>
    <property type="molecule type" value="Genomic_DNA"/>
</dbReference>
<dbReference type="Pfam" id="PF02405">
    <property type="entry name" value="MlaE"/>
    <property type="match status" value="1"/>
</dbReference>
<evidence type="ECO:0000313" key="3">
    <source>
        <dbReference type="EMBL" id="CUU89191.1"/>
    </source>
</evidence>
<accession>A0A0S4SQW3</accession>
<feature type="transmembrane region" description="Helical" evidence="1">
    <location>
        <begin position="112"/>
        <end position="131"/>
    </location>
</feature>
<evidence type="ECO:0000313" key="4">
    <source>
        <dbReference type="Proteomes" id="UP000052237"/>
    </source>
</evidence>
<reference evidence="4 5" key="1">
    <citation type="submission" date="2015-11" db="EMBL/GenBank/DDBJ databases">
        <authorList>
            <consortium name="Pathogen Informatics"/>
        </authorList>
    </citation>
    <scope>NUCLEOTIDE SEQUENCE [LARGE SCALE GENOMIC DNA]</scope>
    <source>
        <strain evidence="2 4">006A-0059</strain>
        <strain evidence="3 5">006A-0191</strain>
    </source>
</reference>
<dbReference type="PANTHER" id="PTHR30188:SF3">
    <property type="entry name" value="ABC TRANSPORTER PERMEASE"/>
    <property type="match status" value="1"/>
</dbReference>
<name>A0A0S4SQW3_CAMHY</name>
<evidence type="ECO:0000256" key="1">
    <source>
        <dbReference type="RuleBase" id="RU362044"/>
    </source>
</evidence>
<dbReference type="NCBIfam" id="TIGR00056">
    <property type="entry name" value="MlaE family lipid ABC transporter permease subunit"/>
    <property type="match status" value="1"/>
</dbReference>
<dbReference type="Proteomes" id="UP000052237">
    <property type="component" value="Unassembled WGS sequence"/>
</dbReference>
<evidence type="ECO:0000313" key="2">
    <source>
        <dbReference type="EMBL" id="CUU87541.1"/>
    </source>
</evidence>
<comment type="caution">
    <text evidence="2">The sequence shown here is derived from an EMBL/GenBank/DDBJ whole genome shotgun (WGS) entry which is preliminary data.</text>
</comment>
<dbReference type="RefSeq" id="WP_059427772.1">
    <property type="nucleotide sequence ID" value="NZ_FAUT01000004.1"/>
</dbReference>
<dbReference type="GO" id="GO:0005548">
    <property type="term" value="F:phospholipid transporter activity"/>
    <property type="evidence" value="ECO:0007669"/>
    <property type="project" value="TreeGrafter"/>
</dbReference>
<dbReference type="PANTHER" id="PTHR30188">
    <property type="entry name" value="ABC TRANSPORTER PERMEASE PROTEIN-RELATED"/>
    <property type="match status" value="1"/>
</dbReference>
<organism evidence="2 4">
    <name type="scientific">Campylobacter hyointestinalis subsp. hyointestinalis</name>
    <dbReference type="NCBI Taxonomy" id="91352"/>
    <lineage>
        <taxon>Bacteria</taxon>
        <taxon>Pseudomonadati</taxon>
        <taxon>Campylobacterota</taxon>
        <taxon>Epsilonproteobacteria</taxon>
        <taxon>Campylobacterales</taxon>
        <taxon>Campylobacteraceae</taxon>
        <taxon>Campylobacter</taxon>
    </lineage>
</organism>
<keyword evidence="1" id="KW-0812">Transmembrane</keyword>
<dbReference type="Proteomes" id="UP000052257">
    <property type="component" value="Unassembled WGS sequence"/>
</dbReference>
<protein>
    <submittedName>
        <fullName evidence="2">ABC transport system permease</fullName>
    </submittedName>
</protein>
<evidence type="ECO:0000313" key="5">
    <source>
        <dbReference type="Proteomes" id="UP000052257"/>
    </source>
</evidence>
<dbReference type="EMBL" id="FAUW01000005">
    <property type="protein sequence ID" value="CUU89191.1"/>
    <property type="molecule type" value="Genomic_DNA"/>
</dbReference>
<feature type="transmembrane region" description="Helical" evidence="1">
    <location>
        <begin position="295"/>
        <end position="318"/>
    </location>
</feature>
<keyword evidence="1" id="KW-0472">Membrane</keyword>
<keyword evidence="1" id="KW-1133">Transmembrane helix</keyword>
<dbReference type="InterPro" id="IPR003453">
    <property type="entry name" value="ABC_MlaE_roteobac"/>
</dbReference>
<feature type="transmembrane region" description="Helical" evidence="1">
    <location>
        <begin position="338"/>
        <end position="356"/>
    </location>
</feature>